<protein>
    <submittedName>
        <fullName evidence="3">Uncharacterized protein</fullName>
    </submittedName>
</protein>
<dbReference type="EMBL" id="JADGMQ010000003">
    <property type="protein sequence ID" value="MBI1620251.1"/>
    <property type="molecule type" value="Genomic_DNA"/>
</dbReference>
<sequence>MKTSLLIAFGLVVMTTASGHADVFSSQTFDGGSATLDALPGVNLDIVPGMNGSSGNCSETMVPSYSGSFSGETRASTCRYGNFSVTTSGTNPARNHLDLTYGGNPPPWEQGWRP</sequence>
<dbReference type="Proteomes" id="UP000601789">
    <property type="component" value="Unassembled WGS sequence"/>
</dbReference>
<gene>
    <name evidence="3" type="ORF">IOD40_06185</name>
</gene>
<feature type="region of interest" description="Disordered" evidence="1">
    <location>
        <begin position="94"/>
        <end position="114"/>
    </location>
</feature>
<accession>A0ABS0SAJ2</accession>
<proteinExistence type="predicted"/>
<organism evidence="3 4">
    <name type="scientific">Aquamicrobium zhengzhouense</name>
    <dbReference type="NCBI Taxonomy" id="2781738"/>
    <lineage>
        <taxon>Bacteria</taxon>
        <taxon>Pseudomonadati</taxon>
        <taxon>Pseudomonadota</taxon>
        <taxon>Alphaproteobacteria</taxon>
        <taxon>Hyphomicrobiales</taxon>
        <taxon>Phyllobacteriaceae</taxon>
        <taxon>Aquamicrobium</taxon>
    </lineage>
</organism>
<evidence type="ECO:0000313" key="4">
    <source>
        <dbReference type="Proteomes" id="UP000601789"/>
    </source>
</evidence>
<name>A0ABS0SAJ2_9HYPH</name>
<keyword evidence="4" id="KW-1185">Reference proteome</keyword>
<evidence type="ECO:0000256" key="1">
    <source>
        <dbReference type="SAM" id="MobiDB-lite"/>
    </source>
</evidence>
<reference evidence="3 4" key="1">
    <citation type="submission" date="2020-10" db="EMBL/GenBank/DDBJ databases">
        <title>Aquamicrobium zhengzhouensis sp. nov., a exopolysaccharide producing bacterium isolated from farmland soil.</title>
        <authorList>
            <person name="Wang X."/>
        </authorList>
    </citation>
    <scope>NUCLEOTIDE SEQUENCE [LARGE SCALE GENOMIC DNA]</scope>
    <source>
        <strain evidence="4">cd-1</strain>
    </source>
</reference>
<feature type="chain" id="PRO_5045244124" evidence="2">
    <location>
        <begin position="22"/>
        <end position="114"/>
    </location>
</feature>
<evidence type="ECO:0000313" key="3">
    <source>
        <dbReference type="EMBL" id="MBI1620251.1"/>
    </source>
</evidence>
<feature type="signal peptide" evidence="2">
    <location>
        <begin position="1"/>
        <end position="21"/>
    </location>
</feature>
<evidence type="ECO:0000256" key="2">
    <source>
        <dbReference type="SAM" id="SignalP"/>
    </source>
</evidence>
<dbReference type="RefSeq" id="WP_198475437.1">
    <property type="nucleotide sequence ID" value="NZ_JADGMQ010000003.1"/>
</dbReference>
<comment type="caution">
    <text evidence="3">The sequence shown here is derived from an EMBL/GenBank/DDBJ whole genome shotgun (WGS) entry which is preliminary data.</text>
</comment>
<keyword evidence="2" id="KW-0732">Signal</keyword>